<dbReference type="EMBL" id="UZAU01000089">
    <property type="status" value="NOT_ANNOTATED_CDS"/>
    <property type="molecule type" value="Genomic_DNA"/>
</dbReference>
<dbReference type="Gramene" id="evm.model.02.126">
    <property type="protein sequence ID" value="cds.evm.model.02.126"/>
    <property type="gene ID" value="evm.TU.02.126"/>
</dbReference>
<feature type="chain" id="PRO_5031536728" evidence="2">
    <location>
        <begin position="33"/>
        <end position="178"/>
    </location>
</feature>
<dbReference type="AlphaFoldDB" id="A0A803NSY2"/>
<keyword evidence="4" id="KW-1185">Reference proteome</keyword>
<protein>
    <submittedName>
        <fullName evidence="3">Uncharacterized protein</fullName>
    </submittedName>
</protein>
<evidence type="ECO:0000313" key="4">
    <source>
        <dbReference type="Proteomes" id="UP000596661"/>
    </source>
</evidence>
<reference evidence="3" key="1">
    <citation type="submission" date="2018-11" db="EMBL/GenBank/DDBJ databases">
        <authorList>
            <person name="Grassa J C."/>
        </authorList>
    </citation>
    <scope>NUCLEOTIDE SEQUENCE [LARGE SCALE GENOMIC DNA]</scope>
</reference>
<accession>A0A803NSY2</accession>
<feature type="signal peptide" evidence="2">
    <location>
        <begin position="1"/>
        <end position="32"/>
    </location>
</feature>
<evidence type="ECO:0000256" key="2">
    <source>
        <dbReference type="SAM" id="SignalP"/>
    </source>
</evidence>
<name>A0A803NSY2_CANSA</name>
<evidence type="ECO:0000256" key="1">
    <source>
        <dbReference type="SAM" id="MobiDB-lite"/>
    </source>
</evidence>
<keyword evidence="2" id="KW-0732">Signal</keyword>
<proteinExistence type="predicted"/>
<evidence type="ECO:0000313" key="3">
    <source>
        <dbReference type="EnsemblPlants" id="cds.evm.model.02.126"/>
    </source>
</evidence>
<organism evidence="3 4">
    <name type="scientific">Cannabis sativa</name>
    <name type="common">Hemp</name>
    <name type="synonym">Marijuana</name>
    <dbReference type="NCBI Taxonomy" id="3483"/>
    <lineage>
        <taxon>Eukaryota</taxon>
        <taxon>Viridiplantae</taxon>
        <taxon>Streptophyta</taxon>
        <taxon>Embryophyta</taxon>
        <taxon>Tracheophyta</taxon>
        <taxon>Spermatophyta</taxon>
        <taxon>Magnoliopsida</taxon>
        <taxon>eudicotyledons</taxon>
        <taxon>Gunneridae</taxon>
        <taxon>Pentapetalae</taxon>
        <taxon>rosids</taxon>
        <taxon>fabids</taxon>
        <taxon>Rosales</taxon>
        <taxon>Cannabaceae</taxon>
        <taxon>Cannabis</taxon>
    </lineage>
</organism>
<feature type="compositionally biased region" description="Polar residues" evidence="1">
    <location>
        <begin position="163"/>
        <end position="178"/>
    </location>
</feature>
<dbReference type="EnsemblPlants" id="evm.model.02.126">
    <property type="protein sequence ID" value="cds.evm.model.02.126"/>
    <property type="gene ID" value="evm.TU.02.126"/>
</dbReference>
<feature type="region of interest" description="Disordered" evidence="1">
    <location>
        <begin position="154"/>
        <end position="178"/>
    </location>
</feature>
<dbReference type="Proteomes" id="UP000596661">
    <property type="component" value="Chromosome 2"/>
</dbReference>
<reference evidence="3" key="2">
    <citation type="submission" date="2021-03" db="UniProtKB">
        <authorList>
            <consortium name="EnsemblPlants"/>
        </authorList>
    </citation>
    <scope>IDENTIFICATION</scope>
</reference>
<sequence length="178" mass="19713">MTLSYLWMALKLIDTQLVRLLTSLLVARGTWSLSCKSLVEDLGKQILEIPRIPSPHPNQLIWKGNVGITVVVVNRSDNFWAFKVQQLKSFLYFGSKMSCGSACSSVGKAKFFKALGQPPQATSVVLQPSQALVTSSISFSPDLEFSKTLGNHHRPPQRFFDNPQATSTVSPSRCSREL</sequence>